<dbReference type="PATRIC" id="fig|315405.11.peg.1734"/>
<name>A0A139R371_9STRE</name>
<comment type="caution">
    <text evidence="2">The sequence shown here is derived from an EMBL/GenBank/DDBJ whole genome shotgun (WGS) entry which is preliminary data.</text>
</comment>
<dbReference type="RefSeq" id="WP_061458908.1">
    <property type="nucleotide sequence ID" value="NZ_KQ968748.1"/>
</dbReference>
<evidence type="ECO:0000313" key="3">
    <source>
        <dbReference type="Proteomes" id="UP000070198"/>
    </source>
</evidence>
<protein>
    <submittedName>
        <fullName evidence="2">Uncharacterized protein</fullName>
    </submittedName>
</protein>
<organism evidence="2 4">
    <name type="scientific">Streptococcus gallolyticus</name>
    <dbReference type="NCBI Taxonomy" id="315405"/>
    <lineage>
        <taxon>Bacteria</taxon>
        <taxon>Bacillati</taxon>
        <taxon>Bacillota</taxon>
        <taxon>Bacilli</taxon>
        <taxon>Lactobacillales</taxon>
        <taxon>Streptococcaceae</taxon>
        <taxon>Streptococcus</taxon>
    </lineage>
</organism>
<accession>A0A139R371</accession>
<dbReference type="EMBL" id="LQXV01000164">
    <property type="protein sequence ID" value="KXU09198.1"/>
    <property type="molecule type" value="Genomic_DNA"/>
</dbReference>
<gene>
    <name evidence="1" type="ORF">SGADD02_01474</name>
    <name evidence="2" type="ORF">SGADD03_00982</name>
</gene>
<proteinExistence type="predicted"/>
<reference evidence="3 4" key="1">
    <citation type="submission" date="2016-01" db="EMBL/GenBank/DDBJ databases">
        <title>Highly variable Streptococcus oralis are common among viridans streptococci isolated from primates.</title>
        <authorList>
            <person name="Denapaite D."/>
            <person name="Rieger M."/>
            <person name="Koendgen S."/>
            <person name="Brueckner R."/>
            <person name="Ochigava I."/>
            <person name="Kappeler P."/>
            <person name="Maetz-Rensing K."/>
            <person name="Leendertz F."/>
            <person name="Hakenbeck R."/>
        </authorList>
    </citation>
    <scope>NUCLEOTIDE SEQUENCE [LARGE SCALE GENOMIC DNA]</scope>
    <source>
        <strain evidence="1 3">DD02</strain>
        <strain evidence="2 4">DD03</strain>
    </source>
</reference>
<dbReference type="AlphaFoldDB" id="A0A139R371"/>
<sequence length="114" mass="13761">MKLNEQEYNYFCQNITSHYEKQLIGTTLSGNENKLDYILEELFSNGDKDDTIKGFLTYITNGNENILVQFHNSYIEQNYRTRQFIRCLDEREPEVTKRILRDLLFELENFIKNY</sequence>
<evidence type="ECO:0000313" key="1">
    <source>
        <dbReference type="EMBL" id="KXT67199.1"/>
    </source>
</evidence>
<dbReference type="Proteomes" id="UP000070198">
    <property type="component" value="Unassembled WGS sequence"/>
</dbReference>
<dbReference type="Proteomes" id="UP000071927">
    <property type="component" value="Unassembled WGS sequence"/>
</dbReference>
<evidence type="ECO:0000313" key="2">
    <source>
        <dbReference type="EMBL" id="KXU09198.1"/>
    </source>
</evidence>
<dbReference type="EMBL" id="LQOF01000303">
    <property type="protein sequence ID" value="KXT67199.1"/>
    <property type="molecule type" value="Genomic_DNA"/>
</dbReference>
<evidence type="ECO:0000313" key="4">
    <source>
        <dbReference type="Proteomes" id="UP000071927"/>
    </source>
</evidence>